<dbReference type="PANTHER" id="PTHR30548">
    <property type="entry name" value="2-HYDROXYGLUTARYL-COA DEHYDRATASE, D-COMPONENT-RELATED"/>
    <property type="match status" value="1"/>
</dbReference>
<dbReference type="Gene3D" id="1.20.1270.370">
    <property type="match status" value="1"/>
</dbReference>
<dbReference type="AlphaFoldDB" id="A0A1E5G2Y5"/>
<evidence type="ECO:0000256" key="1">
    <source>
        <dbReference type="ARBA" id="ARBA00001966"/>
    </source>
</evidence>
<sequence>MVSKQDKAYYEQLWADLGVDVPLHDQLIRGLAVLERRLHRKQKNRPEKMDYFNKVLNDLHGHRIAEMVEHKKQGGKVVGSYCVFIPEDMVLAADGIHVGLCAGSSFPVQEAEKVLPRNTCPLIKSSFGYKYIKACPYTEASDLIVGETTCDGKTKMFEILEDYHPTYVIEVPQRKNSRNQDVFTAELLDFKLQLENLTGNKITAENLKNATSKVENKFKALQRLFKLRQADPAPISGLDVLTITQIGFQDDVKRFTQQVNALCDELEERVRDGVGVAPKGAPRILISGSPMSLPNWRLHSMLEKAGAVVVCEESCVGTRLFSYTSEPQSDSLEDQIAAIGQRHMSINCACFTPNQGRIDDVLRMAEEYQVDGVIHYTLQFCHTFNNEGTKMEQALDTAGIPLLRVEADYSDDDSGQLKTRVEAFLELLEDKKTNVE</sequence>
<dbReference type="EMBL" id="MIJE01000011">
    <property type="protein sequence ID" value="OEF97413.1"/>
    <property type="molecule type" value="Genomic_DNA"/>
</dbReference>
<proteinExistence type="inferred from homology"/>
<dbReference type="NCBIfam" id="NF040772">
    <property type="entry name" value="double_cubane"/>
    <property type="match status" value="1"/>
</dbReference>
<evidence type="ECO:0000313" key="4">
    <source>
        <dbReference type="Proteomes" id="UP000094296"/>
    </source>
</evidence>
<evidence type="ECO:0000256" key="2">
    <source>
        <dbReference type="ARBA" id="ARBA00005806"/>
    </source>
</evidence>
<dbReference type="Gene3D" id="3.40.50.11890">
    <property type="match status" value="1"/>
</dbReference>
<accession>A0A1E5G2Y5</accession>
<comment type="similarity">
    <text evidence="2">Belongs to the FldB/FldC dehydratase alpha/beta subunit family.</text>
</comment>
<name>A0A1E5G2Y5_9FIRM</name>
<dbReference type="InterPro" id="IPR010327">
    <property type="entry name" value="FldB/FldC_alpha/beta"/>
</dbReference>
<dbReference type="Gene3D" id="3.40.50.11900">
    <property type="match status" value="1"/>
</dbReference>
<dbReference type="GO" id="GO:0016836">
    <property type="term" value="F:hydro-lyase activity"/>
    <property type="evidence" value="ECO:0007669"/>
    <property type="project" value="UniProtKB-ARBA"/>
</dbReference>
<dbReference type="OrthoDB" id="9810278at2"/>
<dbReference type="InterPro" id="IPR047678">
    <property type="entry name" value="YjiM-like"/>
</dbReference>
<comment type="cofactor">
    <cofactor evidence="1">
        <name>[4Fe-4S] cluster</name>
        <dbReference type="ChEBI" id="CHEBI:49883"/>
    </cofactor>
</comment>
<keyword evidence="4" id="KW-1185">Reference proteome</keyword>
<dbReference type="PANTHER" id="PTHR30548:SF1">
    <property type="entry name" value="DEHYDRATASE SUBUNIT MJ0007-RELATED"/>
    <property type="match status" value="1"/>
</dbReference>
<evidence type="ECO:0000313" key="3">
    <source>
        <dbReference type="EMBL" id="OEF97413.1"/>
    </source>
</evidence>
<dbReference type="STRING" id="766136.BHF68_04180"/>
<protein>
    <submittedName>
        <fullName evidence="3">3-hydroxyacyl-ACP dehydratase</fullName>
    </submittedName>
</protein>
<organism evidence="3 4">
    <name type="scientific">Desulfuribacillus alkaliarsenatis</name>
    <dbReference type="NCBI Taxonomy" id="766136"/>
    <lineage>
        <taxon>Bacteria</taxon>
        <taxon>Bacillati</taxon>
        <taxon>Bacillota</taxon>
        <taxon>Desulfuribacillia</taxon>
        <taxon>Desulfuribacillales</taxon>
        <taxon>Desulfuribacillaceae</taxon>
        <taxon>Desulfuribacillus</taxon>
    </lineage>
</organism>
<reference evidence="3 4" key="1">
    <citation type="submission" date="2016-09" db="EMBL/GenBank/DDBJ databases">
        <title>Draft genome sequence for the type strain of Desulfuribacillus alkaliarsenatis AHT28, an obligately anaerobic, sulfidogenic bacterium isolated from Russian soda lake sediments.</title>
        <authorList>
            <person name="Abin C.A."/>
            <person name="Hollibaugh J.T."/>
        </authorList>
    </citation>
    <scope>NUCLEOTIDE SEQUENCE [LARGE SCALE GENOMIC DNA]</scope>
    <source>
        <strain evidence="3 4">AHT28</strain>
    </source>
</reference>
<gene>
    <name evidence="3" type="ORF">BHF68_04180</name>
</gene>
<comment type="caution">
    <text evidence="3">The sequence shown here is derived from an EMBL/GenBank/DDBJ whole genome shotgun (WGS) entry which is preliminary data.</text>
</comment>
<dbReference type="Proteomes" id="UP000094296">
    <property type="component" value="Unassembled WGS sequence"/>
</dbReference>
<dbReference type="Pfam" id="PF06050">
    <property type="entry name" value="HGD-D"/>
    <property type="match status" value="1"/>
</dbReference>